<keyword evidence="2" id="KW-0001">2Fe-2S</keyword>
<keyword evidence="9" id="KW-1185">Reference proteome</keyword>
<evidence type="ECO:0000256" key="1">
    <source>
        <dbReference type="ARBA" id="ARBA00010914"/>
    </source>
</evidence>
<evidence type="ECO:0000256" key="3">
    <source>
        <dbReference type="ARBA" id="ARBA00022723"/>
    </source>
</evidence>
<keyword evidence="3" id="KW-0479">Metal-binding</keyword>
<evidence type="ECO:0000259" key="7">
    <source>
        <dbReference type="PROSITE" id="PS51085"/>
    </source>
</evidence>
<keyword evidence="4" id="KW-0408">Iron</keyword>
<evidence type="ECO:0000256" key="2">
    <source>
        <dbReference type="ARBA" id="ARBA00022714"/>
    </source>
</evidence>
<dbReference type="PANTHER" id="PTHR23426:SF65">
    <property type="entry name" value="FERREDOXIN-2, MITOCHONDRIAL"/>
    <property type="match status" value="1"/>
</dbReference>
<accession>A0ABS6VYF6</accession>
<keyword evidence="5" id="KW-0411">Iron-sulfur</keyword>
<proteinExistence type="inferred from homology"/>
<evidence type="ECO:0000313" key="9">
    <source>
        <dbReference type="Proteomes" id="UP001166291"/>
    </source>
</evidence>
<protein>
    <submittedName>
        <fullName evidence="8">2Fe-2S iron-sulfur cluster binding domain-containing protein</fullName>
    </submittedName>
</protein>
<evidence type="ECO:0000256" key="6">
    <source>
        <dbReference type="ARBA" id="ARBA00034078"/>
    </source>
</evidence>
<dbReference type="Proteomes" id="UP001166291">
    <property type="component" value="Unassembled WGS sequence"/>
</dbReference>
<dbReference type="RefSeq" id="WP_219044961.1">
    <property type="nucleotide sequence ID" value="NZ_JAHWDQ010000007.1"/>
</dbReference>
<reference evidence="8" key="1">
    <citation type="submission" date="2021-07" db="EMBL/GenBank/DDBJ databases">
        <title>Zhongshania sp. CAU 1632 isolated from seawater.</title>
        <authorList>
            <person name="Kim W."/>
        </authorList>
    </citation>
    <scope>NUCLEOTIDE SEQUENCE</scope>
    <source>
        <strain evidence="8">CAU 1632</strain>
    </source>
</reference>
<dbReference type="Pfam" id="PF00111">
    <property type="entry name" value="Fer2"/>
    <property type="match status" value="1"/>
</dbReference>
<dbReference type="InterPro" id="IPR001055">
    <property type="entry name" value="Adrenodoxin-like"/>
</dbReference>
<comment type="caution">
    <text evidence="8">The sequence shown here is derived from an EMBL/GenBank/DDBJ whole genome shotgun (WGS) entry which is preliminary data.</text>
</comment>
<sequence length="106" mass="11300">MAKVKYISFTGEFVIVDVGVGENLMQAALDNNVSGILGDCGGGCACATCHCIVGEGWGEEIGEPSGHENDLLDGLLERSKRSRLSCQLIMSQDLDGLEVHLPETQF</sequence>
<evidence type="ECO:0000256" key="4">
    <source>
        <dbReference type="ARBA" id="ARBA00023004"/>
    </source>
</evidence>
<organism evidence="8 9">
    <name type="scientific">Zhongshania aquimaris</name>
    <dbReference type="NCBI Taxonomy" id="2857107"/>
    <lineage>
        <taxon>Bacteria</taxon>
        <taxon>Pseudomonadati</taxon>
        <taxon>Pseudomonadota</taxon>
        <taxon>Gammaproteobacteria</taxon>
        <taxon>Cellvibrionales</taxon>
        <taxon>Spongiibacteraceae</taxon>
        <taxon>Zhongshania</taxon>
    </lineage>
</organism>
<dbReference type="EMBL" id="JAHWDQ010000007">
    <property type="protein sequence ID" value="MBW2942715.1"/>
    <property type="molecule type" value="Genomic_DNA"/>
</dbReference>
<dbReference type="PROSITE" id="PS51085">
    <property type="entry name" value="2FE2S_FER_2"/>
    <property type="match status" value="1"/>
</dbReference>
<evidence type="ECO:0000313" key="8">
    <source>
        <dbReference type="EMBL" id="MBW2942715.1"/>
    </source>
</evidence>
<dbReference type="CDD" id="cd00207">
    <property type="entry name" value="fer2"/>
    <property type="match status" value="1"/>
</dbReference>
<comment type="similarity">
    <text evidence="1">Belongs to the adrenodoxin/putidaredoxin family.</text>
</comment>
<dbReference type="InterPro" id="IPR001041">
    <property type="entry name" value="2Fe-2S_ferredoxin-type"/>
</dbReference>
<evidence type="ECO:0000256" key="5">
    <source>
        <dbReference type="ARBA" id="ARBA00023014"/>
    </source>
</evidence>
<gene>
    <name evidence="8" type="ORF">KXJ70_18090</name>
</gene>
<comment type="cofactor">
    <cofactor evidence="6">
        <name>[2Fe-2S] cluster</name>
        <dbReference type="ChEBI" id="CHEBI:190135"/>
    </cofactor>
</comment>
<dbReference type="PANTHER" id="PTHR23426">
    <property type="entry name" value="FERREDOXIN/ADRENODOXIN"/>
    <property type="match status" value="1"/>
</dbReference>
<feature type="domain" description="2Fe-2S ferredoxin-type" evidence="7">
    <location>
        <begin position="2"/>
        <end position="105"/>
    </location>
</feature>
<name>A0ABS6VYF6_9GAMM</name>